<dbReference type="KEGG" id="bne:DA69_03860"/>
<evidence type="ECO:0000313" key="2">
    <source>
        <dbReference type="Proteomes" id="UP000077603"/>
    </source>
</evidence>
<organism evidence="1 2">
    <name type="scientific">Brevundimonas naejangsanensis</name>
    <dbReference type="NCBI Taxonomy" id="588932"/>
    <lineage>
        <taxon>Bacteria</taxon>
        <taxon>Pseudomonadati</taxon>
        <taxon>Pseudomonadota</taxon>
        <taxon>Alphaproteobacteria</taxon>
        <taxon>Caulobacterales</taxon>
        <taxon>Caulobacteraceae</taxon>
        <taxon>Brevundimonas</taxon>
    </lineage>
</organism>
<evidence type="ECO:0000313" key="1">
    <source>
        <dbReference type="EMBL" id="ANF53957.1"/>
    </source>
</evidence>
<dbReference type="RefSeq" id="WP_025977378.1">
    <property type="nucleotide sequence ID" value="NZ_CP015614.1"/>
</dbReference>
<reference evidence="1 2" key="1">
    <citation type="journal article" date="2014" name="Genome Announc.">
        <title>Genome Sequence of a Promising Hydrogen-Producing Facultative Anaerobic Bacterium, Brevundimonas naejangsanensis Strain B1.</title>
        <authorList>
            <person name="Su H."/>
            <person name="Zhang T."/>
            <person name="Bao M."/>
            <person name="Jiang Y."/>
            <person name="Wang Y."/>
            <person name="Tan T."/>
        </authorList>
    </citation>
    <scope>NUCLEOTIDE SEQUENCE [LARGE SCALE GENOMIC DNA]</scope>
    <source>
        <strain evidence="1 2">B1</strain>
    </source>
</reference>
<dbReference type="STRING" id="588932.DA69_03860"/>
<dbReference type="EMBL" id="CP015614">
    <property type="protein sequence ID" value="ANF53957.1"/>
    <property type="molecule type" value="Genomic_DNA"/>
</dbReference>
<name>A0A172Y425_9CAUL</name>
<protein>
    <submittedName>
        <fullName evidence="1">Uncharacterized protein</fullName>
    </submittedName>
</protein>
<dbReference type="Pfam" id="PF11287">
    <property type="entry name" value="DUF3088"/>
    <property type="match status" value="1"/>
</dbReference>
<dbReference type="AlphaFoldDB" id="A0A172Y425"/>
<sequence length="112" mass="12701">MADRLYLLNPDWFDDQGGPWFCPPGARIEGVLGLYPRLREHLTVTYLDHPRPRPAVIAEVGEANQSCPLLVLDGEFDWPDAQVSEETGARFLQDDDILPYWAARYGIGRPHP</sequence>
<dbReference type="OrthoDB" id="1356145at2"/>
<keyword evidence="2" id="KW-1185">Reference proteome</keyword>
<gene>
    <name evidence="1" type="ORF">DA69_03860</name>
</gene>
<proteinExistence type="predicted"/>
<dbReference type="InterPro" id="IPR021439">
    <property type="entry name" value="DUF3088"/>
</dbReference>
<accession>A0A172Y425</accession>
<dbReference type="Proteomes" id="UP000077603">
    <property type="component" value="Chromosome"/>
</dbReference>
<dbReference type="eggNOG" id="ENOG5033DF7">
    <property type="taxonomic scope" value="Bacteria"/>
</dbReference>